<feature type="domain" description="Aminotransferase class V" evidence="6">
    <location>
        <begin position="96"/>
        <end position="285"/>
    </location>
</feature>
<dbReference type="InterPro" id="IPR015422">
    <property type="entry name" value="PyrdxlP-dep_Trfase_small"/>
</dbReference>
<accession>A0A1G8JUN2</accession>
<dbReference type="Gene3D" id="3.90.1150.10">
    <property type="entry name" value="Aspartate Aminotransferase, domain 1"/>
    <property type="match status" value="1"/>
</dbReference>
<evidence type="ECO:0000313" key="7">
    <source>
        <dbReference type="EMBL" id="SDI34835.1"/>
    </source>
</evidence>
<dbReference type="SUPFAM" id="SSF53383">
    <property type="entry name" value="PLP-dependent transferases"/>
    <property type="match status" value="1"/>
</dbReference>
<keyword evidence="8" id="KW-1185">Reference proteome</keyword>
<protein>
    <submittedName>
        <fullName evidence="7">Alanine-glyoxylate transaminase / serine-glyoxylate transaminase / serine-pyruvate transaminase</fullName>
    </submittedName>
</protein>
<feature type="binding site" evidence="4">
    <location>
        <position position="353"/>
    </location>
    <ligand>
        <name>substrate</name>
    </ligand>
</feature>
<gene>
    <name evidence="7" type="ORF">SAMN04488026_100266</name>
</gene>
<dbReference type="InterPro" id="IPR000192">
    <property type="entry name" value="Aminotrans_V_dom"/>
</dbReference>
<dbReference type="InterPro" id="IPR024169">
    <property type="entry name" value="SP_NH2Trfase/AEP_transaminase"/>
</dbReference>
<dbReference type="FunFam" id="3.40.640.10:FF:000054">
    <property type="entry name" value="Serine--glyoxylate aminotransferase"/>
    <property type="match status" value="1"/>
</dbReference>
<evidence type="ECO:0000256" key="5">
    <source>
        <dbReference type="PIRSR" id="PIRSR000524-50"/>
    </source>
</evidence>
<dbReference type="Gene3D" id="3.40.640.10">
    <property type="entry name" value="Type I PLP-dependent aspartate aminotransferase-like (Major domain)"/>
    <property type="match status" value="1"/>
</dbReference>
<dbReference type="InterPro" id="IPR015424">
    <property type="entry name" value="PyrdxlP-dep_Trfase"/>
</dbReference>
<sequence length="398" mass="42685">MTLSRGSHYLAIPGPSVMPDEVLREMHRPAPNIYTGELHEIVDSIIPDLKQVAQTSGQVAVYICNGHGAWEAATTNLFSRGDRVLGLCTGRFTHGWADMVAPFGLQVERLDFGRRAAIDLDAVEAALAADTGHDIKAIWAVHVDTATSVRNDIPGLRKLLDRLGHPALLVIDAVASLGVDEFRMDEWGVDVTITASQKGLMTPPGLGFVYFSEKAAAAREQADLVSGYWDWKPRVSAEAFYQYFCGTAPTHHLYGLRKALNLMMDEGMERIWKRHDALAGAVWAAVDGWGAAGPLELNIADPAIRSRGVTSIRAGKENGTRLRDWVGAHAGVTLGIGLGMETEADPASDGFFRIGHMGYVNAQMVMGALGAIDTGLKATGIPHGPGALEAASRVLSKA</sequence>
<dbReference type="GO" id="GO:0008453">
    <property type="term" value="F:alanine-glyoxylate transaminase activity"/>
    <property type="evidence" value="ECO:0007669"/>
    <property type="project" value="TreeGrafter"/>
</dbReference>
<dbReference type="GO" id="GO:0004760">
    <property type="term" value="F:L-serine-pyruvate transaminase activity"/>
    <property type="evidence" value="ECO:0007669"/>
    <property type="project" value="TreeGrafter"/>
</dbReference>
<comment type="cofactor">
    <cofactor evidence="1 5">
        <name>pyridoxal 5'-phosphate</name>
        <dbReference type="ChEBI" id="CHEBI:597326"/>
    </cofactor>
</comment>
<comment type="similarity">
    <text evidence="2">Belongs to the class-V pyridoxal-phosphate-dependent aminotransferase family.</text>
</comment>
<dbReference type="EMBL" id="FNEK01000002">
    <property type="protein sequence ID" value="SDI34835.1"/>
    <property type="molecule type" value="Genomic_DNA"/>
</dbReference>
<organism evidence="7 8">
    <name type="scientific">Aliiruegeria lutimaris</name>
    <dbReference type="NCBI Taxonomy" id="571298"/>
    <lineage>
        <taxon>Bacteria</taxon>
        <taxon>Pseudomonadati</taxon>
        <taxon>Pseudomonadota</taxon>
        <taxon>Alphaproteobacteria</taxon>
        <taxon>Rhodobacterales</taxon>
        <taxon>Roseobacteraceae</taxon>
        <taxon>Aliiruegeria</taxon>
    </lineage>
</organism>
<keyword evidence="3 5" id="KW-0663">Pyridoxal phosphate</keyword>
<feature type="modified residue" description="N6-(pyridoxal phosphate)lysine" evidence="5">
    <location>
        <position position="198"/>
    </location>
</feature>
<dbReference type="PANTHER" id="PTHR21152">
    <property type="entry name" value="AMINOTRANSFERASE CLASS V"/>
    <property type="match status" value="1"/>
</dbReference>
<dbReference type="InterPro" id="IPR015421">
    <property type="entry name" value="PyrdxlP-dep_Trfase_major"/>
</dbReference>
<evidence type="ECO:0000256" key="2">
    <source>
        <dbReference type="ARBA" id="ARBA00009236"/>
    </source>
</evidence>
<reference evidence="7 8" key="1">
    <citation type="submission" date="2016-10" db="EMBL/GenBank/DDBJ databases">
        <authorList>
            <person name="de Groot N.N."/>
        </authorList>
    </citation>
    <scope>NUCLEOTIDE SEQUENCE [LARGE SCALE GENOMIC DNA]</scope>
    <source>
        <strain evidence="7 8">DSM 25294</strain>
    </source>
</reference>
<dbReference type="GO" id="GO:0019265">
    <property type="term" value="P:glycine biosynthetic process, by transamination of glyoxylate"/>
    <property type="evidence" value="ECO:0007669"/>
    <property type="project" value="TreeGrafter"/>
</dbReference>
<dbReference type="PIRSF" id="PIRSF000524">
    <property type="entry name" value="SPT"/>
    <property type="match status" value="1"/>
</dbReference>
<proteinExistence type="inferred from homology"/>
<dbReference type="STRING" id="571298.SAMN04488026_100266"/>
<evidence type="ECO:0000259" key="6">
    <source>
        <dbReference type="Pfam" id="PF00266"/>
    </source>
</evidence>
<evidence type="ECO:0000256" key="3">
    <source>
        <dbReference type="ARBA" id="ARBA00022898"/>
    </source>
</evidence>
<dbReference type="PANTHER" id="PTHR21152:SF40">
    <property type="entry name" value="ALANINE--GLYOXYLATE AMINOTRANSFERASE"/>
    <property type="match status" value="1"/>
</dbReference>
<dbReference type="OrthoDB" id="389074at2"/>
<evidence type="ECO:0000256" key="1">
    <source>
        <dbReference type="ARBA" id="ARBA00001933"/>
    </source>
</evidence>
<name>A0A1G8JUN2_9RHOB</name>
<evidence type="ECO:0000256" key="4">
    <source>
        <dbReference type="PIRSR" id="PIRSR000524-1"/>
    </source>
</evidence>
<dbReference type="AlphaFoldDB" id="A0A1G8JUN2"/>
<dbReference type="Pfam" id="PF00266">
    <property type="entry name" value="Aminotran_5"/>
    <property type="match status" value="1"/>
</dbReference>
<evidence type="ECO:0000313" key="8">
    <source>
        <dbReference type="Proteomes" id="UP000199382"/>
    </source>
</evidence>
<dbReference type="Proteomes" id="UP000199382">
    <property type="component" value="Unassembled WGS sequence"/>
</dbReference>
<keyword evidence="7" id="KW-0670">Pyruvate</keyword>
<dbReference type="RefSeq" id="WP_093148107.1">
    <property type="nucleotide sequence ID" value="NZ_FNEK01000002.1"/>
</dbReference>